<evidence type="ECO:0000313" key="2">
    <source>
        <dbReference type="Proteomes" id="UP001500305"/>
    </source>
</evidence>
<comment type="caution">
    <text evidence="1">The sequence shown here is derived from an EMBL/GenBank/DDBJ whole genome shotgun (WGS) entry which is preliminary data.</text>
</comment>
<dbReference type="EMBL" id="BAAATR010000007">
    <property type="protein sequence ID" value="GAA2240320.1"/>
    <property type="molecule type" value="Genomic_DNA"/>
</dbReference>
<organism evidence="1 2">
    <name type="scientific">Kitasatospora cystarginea</name>
    <dbReference type="NCBI Taxonomy" id="58350"/>
    <lineage>
        <taxon>Bacteria</taxon>
        <taxon>Bacillati</taxon>
        <taxon>Actinomycetota</taxon>
        <taxon>Actinomycetes</taxon>
        <taxon>Kitasatosporales</taxon>
        <taxon>Streptomycetaceae</taxon>
        <taxon>Kitasatospora</taxon>
    </lineage>
</organism>
<dbReference type="Proteomes" id="UP001500305">
    <property type="component" value="Unassembled WGS sequence"/>
</dbReference>
<gene>
    <name evidence="1" type="ORF">GCM10010430_22210</name>
</gene>
<proteinExistence type="predicted"/>
<protein>
    <submittedName>
        <fullName evidence="1">Uncharacterized protein</fullName>
    </submittedName>
</protein>
<keyword evidence="2" id="KW-1185">Reference proteome</keyword>
<sequence length="48" mass="5186">MVILRRAVLPTHSAPLAGAENVQVSCMEHDDLRTCAEVSAQVRRILAG</sequence>
<name>A0ABN3DS59_9ACTN</name>
<evidence type="ECO:0000313" key="1">
    <source>
        <dbReference type="EMBL" id="GAA2240320.1"/>
    </source>
</evidence>
<accession>A0ABN3DS59</accession>
<dbReference type="RefSeq" id="WP_344636124.1">
    <property type="nucleotide sequence ID" value="NZ_BAAATR010000007.1"/>
</dbReference>
<reference evidence="1 2" key="1">
    <citation type="journal article" date="2019" name="Int. J. Syst. Evol. Microbiol.">
        <title>The Global Catalogue of Microorganisms (GCM) 10K type strain sequencing project: providing services to taxonomists for standard genome sequencing and annotation.</title>
        <authorList>
            <consortium name="The Broad Institute Genomics Platform"/>
            <consortium name="The Broad Institute Genome Sequencing Center for Infectious Disease"/>
            <person name="Wu L."/>
            <person name="Ma J."/>
        </authorList>
    </citation>
    <scope>NUCLEOTIDE SEQUENCE [LARGE SCALE GENOMIC DNA]</scope>
    <source>
        <strain evidence="1 2">JCM 7356</strain>
    </source>
</reference>